<gene>
    <name evidence="8" type="ORF">GTHE00462_LOCUS13274</name>
</gene>
<protein>
    <recommendedName>
        <fullName evidence="9">Transcription factor IIIC subunit 5 HTH domain-containing protein</fullName>
    </recommendedName>
</protein>
<dbReference type="AlphaFoldDB" id="A0A7S4KHW8"/>
<reference evidence="8" key="1">
    <citation type="submission" date="2021-01" db="EMBL/GenBank/DDBJ databases">
        <authorList>
            <person name="Corre E."/>
            <person name="Pelletier E."/>
            <person name="Niang G."/>
            <person name="Scheremetjew M."/>
            <person name="Finn R."/>
            <person name="Kale V."/>
            <person name="Holt S."/>
            <person name="Cochrane G."/>
            <person name="Meng A."/>
            <person name="Brown T."/>
            <person name="Cohen L."/>
        </authorList>
    </citation>
    <scope>NUCLEOTIDE SEQUENCE</scope>
    <source>
        <strain evidence="8">CCMP 2712</strain>
    </source>
</reference>
<dbReference type="GO" id="GO:0000127">
    <property type="term" value="C:transcription factor TFIIIC complex"/>
    <property type="evidence" value="ECO:0007669"/>
    <property type="project" value="InterPro"/>
</dbReference>
<proteinExistence type="predicted"/>
<evidence type="ECO:0000256" key="4">
    <source>
        <dbReference type="ARBA" id="ARBA00023242"/>
    </source>
</evidence>
<dbReference type="PANTHER" id="PTHR13230">
    <property type="entry name" value="GENERAL TRANSCRIPTION FACTOR IIIC, POLYPEPTIDE 5"/>
    <property type="match status" value="1"/>
</dbReference>
<evidence type="ECO:0000256" key="1">
    <source>
        <dbReference type="ARBA" id="ARBA00004123"/>
    </source>
</evidence>
<evidence type="ECO:0000259" key="6">
    <source>
        <dbReference type="Pfam" id="PF09734"/>
    </source>
</evidence>
<feature type="region of interest" description="Disordered" evidence="5">
    <location>
        <begin position="486"/>
        <end position="532"/>
    </location>
</feature>
<keyword evidence="3" id="KW-0804">Transcription</keyword>
<evidence type="ECO:0000256" key="2">
    <source>
        <dbReference type="ARBA" id="ARBA00023125"/>
    </source>
</evidence>
<dbReference type="Pfam" id="PF17682">
    <property type="entry name" value="Tau95_N"/>
    <property type="match status" value="1"/>
</dbReference>
<keyword evidence="4" id="KW-0539">Nucleus</keyword>
<dbReference type="InterPro" id="IPR019136">
    <property type="entry name" value="TF_IIIC_su-5_HTH"/>
</dbReference>
<comment type="subcellular location">
    <subcellularLocation>
        <location evidence="1">Nucleus</location>
    </subcellularLocation>
</comment>
<sequence length="532" mass="59016">MKVVCRRVNMVEGEQGRRRKAVVVEMPGRVREEGRALEALGGTSSLSSVFSRPRALLPLLLRSRDSHAHPIFGDPEQRTLLLLRVRRPNGDGQCEAQVLGHAERIYNFRGMADFQFVDPATAAKARGGGGPAPTDVYSLLEGQTGGETLQLVPPIFSKVDQPQAYGFRQNMAFKHRDPEDQAPAEGSRPGRRRKPSKDVQTLKKQSIQWRHPPPSAPHAQAVEVTMGWEGREASMGVLRRLFEQRPIWSRLALQGTILEEAEKHLRFLPLVAFNYKDGPWRSLWVRYGFDPRSDKSTRFLQSYDFRVPSKFLSLFKPTEIRQQGGKAGGPQPFRLKGMKGDSAAETSSSTASPADVFRFREVPPQAQMMYQLLDIDDAQIQRFLQEEPTQDICDERTGWFHRSTFDSLAELFHKRFRVLVGSSQLPLEGKKALPPPSEDTPTASQASEPEAQIAASFVRQLPLPAESSSASGPAELIRSSLTEAARATERIEGDEQEMYAILGEDSEDGDSEEGSEGSSGSEEDGSSSDEGA</sequence>
<dbReference type="EMBL" id="HBKN01016869">
    <property type="protein sequence ID" value="CAE2295652.1"/>
    <property type="molecule type" value="Transcribed_RNA"/>
</dbReference>
<dbReference type="InterPro" id="IPR040454">
    <property type="entry name" value="TF_IIIC_Tfc1/Sfc1"/>
</dbReference>
<feature type="domain" description="Transcription factor IIIC subunit 5 HTH" evidence="6">
    <location>
        <begin position="151"/>
        <end position="306"/>
    </location>
</feature>
<dbReference type="PANTHER" id="PTHR13230:SF5">
    <property type="entry name" value="GENERAL TRANSCRIPTION FACTOR 3C POLYPEPTIDE 5"/>
    <property type="match status" value="1"/>
</dbReference>
<feature type="region of interest" description="Disordered" evidence="5">
    <location>
        <begin position="172"/>
        <end position="218"/>
    </location>
</feature>
<feature type="compositionally biased region" description="Acidic residues" evidence="5">
    <location>
        <begin position="504"/>
        <end position="532"/>
    </location>
</feature>
<accession>A0A7S4KHW8</accession>
<dbReference type="GO" id="GO:0001003">
    <property type="term" value="F:RNA polymerase III type 2 promoter sequence-specific DNA binding"/>
    <property type="evidence" value="ECO:0007669"/>
    <property type="project" value="TreeGrafter"/>
</dbReference>
<feature type="domain" description="Transcription factor IIIC subunit Tfc1/Sfc1 triple barrel" evidence="7">
    <location>
        <begin position="22"/>
        <end position="116"/>
    </location>
</feature>
<evidence type="ECO:0008006" key="9">
    <source>
        <dbReference type="Google" id="ProtNLM"/>
    </source>
</evidence>
<evidence type="ECO:0000256" key="3">
    <source>
        <dbReference type="ARBA" id="ARBA00023163"/>
    </source>
</evidence>
<evidence type="ECO:0000313" key="8">
    <source>
        <dbReference type="EMBL" id="CAE2295652.1"/>
    </source>
</evidence>
<dbReference type="GO" id="GO:0006384">
    <property type="term" value="P:transcription initiation at RNA polymerase III promoter"/>
    <property type="evidence" value="ECO:0007669"/>
    <property type="project" value="InterPro"/>
</dbReference>
<dbReference type="InterPro" id="IPR041499">
    <property type="entry name" value="Tfc1/Sfc1_N"/>
</dbReference>
<keyword evidence="2" id="KW-0238">DNA-binding</keyword>
<dbReference type="Pfam" id="PF09734">
    <property type="entry name" value="Tau95"/>
    <property type="match status" value="1"/>
</dbReference>
<dbReference type="GO" id="GO:0005634">
    <property type="term" value="C:nucleus"/>
    <property type="evidence" value="ECO:0007669"/>
    <property type="project" value="UniProtKB-SubCell"/>
</dbReference>
<dbReference type="Gene3D" id="3.30.200.160">
    <property type="entry name" value="TFIIIC, subcomplex tauA, subunit Sfc1, barrel domain"/>
    <property type="match status" value="1"/>
</dbReference>
<evidence type="ECO:0000256" key="5">
    <source>
        <dbReference type="SAM" id="MobiDB-lite"/>
    </source>
</evidence>
<name>A0A7S4KHW8_GUITH</name>
<dbReference type="GO" id="GO:0001002">
    <property type="term" value="F:RNA polymerase III type 1 promoter sequence-specific DNA binding"/>
    <property type="evidence" value="ECO:0007669"/>
    <property type="project" value="TreeGrafter"/>
</dbReference>
<dbReference type="InterPro" id="IPR042536">
    <property type="entry name" value="TFIIIC_tauA_Sfc1"/>
</dbReference>
<evidence type="ECO:0000259" key="7">
    <source>
        <dbReference type="Pfam" id="PF17682"/>
    </source>
</evidence>
<feature type="region of interest" description="Disordered" evidence="5">
    <location>
        <begin position="425"/>
        <end position="450"/>
    </location>
</feature>
<feature type="region of interest" description="Disordered" evidence="5">
    <location>
        <begin position="321"/>
        <end position="352"/>
    </location>
</feature>
<organism evidence="8">
    <name type="scientific">Guillardia theta</name>
    <name type="common">Cryptophyte</name>
    <name type="synonym">Cryptomonas phi</name>
    <dbReference type="NCBI Taxonomy" id="55529"/>
    <lineage>
        <taxon>Eukaryota</taxon>
        <taxon>Cryptophyceae</taxon>
        <taxon>Pyrenomonadales</taxon>
        <taxon>Geminigeraceae</taxon>
        <taxon>Guillardia</taxon>
    </lineage>
</organism>
<feature type="compositionally biased region" description="Low complexity" evidence="5">
    <location>
        <begin position="343"/>
        <end position="352"/>
    </location>
</feature>